<protein>
    <submittedName>
        <fullName evidence="2">Energy-coupling factor transporter transmembrane protein EcfT</fullName>
    </submittedName>
</protein>
<feature type="transmembrane region" description="Helical" evidence="1">
    <location>
        <begin position="12"/>
        <end position="39"/>
    </location>
</feature>
<evidence type="ECO:0000313" key="3">
    <source>
        <dbReference type="Proteomes" id="UP001160334"/>
    </source>
</evidence>
<accession>A0ABT6MHZ1</accession>
<proteinExistence type="predicted"/>
<dbReference type="Proteomes" id="UP001160334">
    <property type="component" value="Unassembled WGS sequence"/>
</dbReference>
<dbReference type="EMBL" id="JARXVC010000017">
    <property type="protein sequence ID" value="MDH6283938.1"/>
    <property type="molecule type" value="Genomic_DNA"/>
</dbReference>
<dbReference type="RefSeq" id="WP_280763191.1">
    <property type="nucleotide sequence ID" value="NZ_JARXVC010000017.1"/>
</dbReference>
<keyword evidence="1" id="KW-1133">Transmembrane helix</keyword>
<name>A0ABT6MHZ1_9NOCA</name>
<keyword evidence="1" id="KW-0472">Membrane</keyword>
<reference evidence="2 3" key="1">
    <citation type="submission" date="2023-04" db="EMBL/GenBank/DDBJ databases">
        <title>Forest soil microbial communities from Buena Vista Peninsula, Colon Province, Panama.</title>
        <authorList>
            <person name="Bouskill N."/>
        </authorList>
    </citation>
    <scope>NUCLEOTIDE SEQUENCE [LARGE SCALE GENOMIC DNA]</scope>
    <source>
        <strain evidence="2 3">CFH S0262</strain>
    </source>
</reference>
<sequence>MTEDQRRQRRRCSVKAVVLTLSWLVCIAVIVFVPGWFALLVGLEFTVAAAITGFIGVCVLAAGLLVSLR</sequence>
<keyword evidence="3" id="KW-1185">Reference proteome</keyword>
<evidence type="ECO:0000256" key="1">
    <source>
        <dbReference type="SAM" id="Phobius"/>
    </source>
</evidence>
<organism evidence="2 3">
    <name type="scientific">Prescottella agglutinans</name>
    <dbReference type="NCBI Taxonomy" id="1644129"/>
    <lineage>
        <taxon>Bacteria</taxon>
        <taxon>Bacillati</taxon>
        <taxon>Actinomycetota</taxon>
        <taxon>Actinomycetes</taxon>
        <taxon>Mycobacteriales</taxon>
        <taxon>Nocardiaceae</taxon>
        <taxon>Prescottella</taxon>
    </lineage>
</organism>
<evidence type="ECO:0000313" key="2">
    <source>
        <dbReference type="EMBL" id="MDH6283938.1"/>
    </source>
</evidence>
<gene>
    <name evidence="2" type="ORF">M2280_005189</name>
</gene>
<feature type="transmembrane region" description="Helical" evidence="1">
    <location>
        <begin position="45"/>
        <end position="68"/>
    </location>
</feature>
<comment type="caution">
    <text evidence="2">The sequence shown here is derived from an EMBL/GenBank/DDBJ whole genome shotgun (WGS) entry which is preliminary data.</text>
</comment>
<keyword evidence="1 2" id="KW-0812">Transmembrane</keyword>